<sequence>MTGNLFVYGGPVARDTASALVDVGFEEIGSVMRQSVISAFSEPGAAGTDIEHSIANLRTEKQRKLLVSDINSSLPAELRSQTERIDCLLMDLVDERDGTWTNNIRQAVTNSSLLTESRLLQDGPNDFRLLKFGEEDHVNEYRKAIEKFSLFIHQEKLSEKLFIICNYWTSESREGESHPFGNSRLDPEIMNSLYPQYYGVLEEHFSSNMIYVPKNLCLTSREHQFGASPFTYTGGFYKYLTDKIIFRKLGTTDGIS</sequence>
<dbReference type="EMBL" id="BMKX01000004">
    <property type="protein sequence ID" value="GGJ60425.1"/>
    <property type="molecule type" value="Genomic_DNA"/>
</dbReference>
<evidence type="ECO:0000313" key="1">
    <source>
        <dbReference type="EMBL" id="GGJ60425.1"/>
    </source>
</evidence>
<accession>A0ABQ2DN38</accession>
<comment type="caution">
    <text evidence="1">The sequence shown here is derived from an EMBL/GenBank/DDBJ whole genome shotgun (WGS) entry which is preliminary data.</text>
</comment>
<gene>
    <name evidence="1" type="ORF">GCM10007173_19030</name>
</gene>
<protein>
    <submittedName>
        <fullName evidence="1">Uncharacterized protein</fullName>
    </submittedName>
</protein>
<dbReference type="Proteomes" id="UP000606115">
    <property type="component" value="Unassembled WGS sequence"/>
</dbReference>
<name>A0ABQ2DN38_9MICC</name>
<dbReference type="GeneID" id="303304263"/>
<dbReference type="InterPro" id="IPR046237">
    <property type="entry name" value="DUF6270"/>
</dbReference>
<dbReference type="Pfam" id="PF19786">
    <property type="entry name" value="DUF6270"/>
    <property type="match status" value="1"/>
</dbReference>
<organism evidence="1 2">
    <name type="scientific">Glutamicibacter ardleyensis</name>
    <dbReference type="NCBI Taxonomy" id="225894"/>
    <lineage>
        <taxon>Bacteria</taxon>
        <taxon>Bacillati</taxon>
        <taxon>Actinomycetota</taxon>
        <taxon>Actinomycetes</taxon>
        <taxon>Micrococcales</taxon>
        <taxon>Micrococcaceae</taxon>
        <taxon>Glutamicibacter</taxon>
    </lineage>
</organism>
<dbReference type="RefSeq" id="WP_188685292.1">
    <property type="nucleotide sequence ID" value="NZ_BMKX01000004.1"/>
</dbReference>
<reference evidence="2" key="1">
    <citation type="journal article" date="2019" name="Int. J. Syst. Evol. Microbiol.">
        <title>The Global Catalogue of Microorganisms (GCM) 10K type strain sequencing project: providing services to taxonomists for standard genome sequencing and annotation.</title>
        <authorList>
            <consortium name="The Broad Institute Genomics Platform"/>
            <consortium name="The Broad Institute Genome Sequencing Center for Infectious Disease"/>
            <person name="Wu L."/>
            <person name="Ma J."/>
        </authorList>
    </citation>
    <scope>NUCLEOTIDE SEQUENCE [LARGE SCALE GENOMIC DNA]</scope>
    <source>
        <strain evidence="2">CGMCC 1.3685</strain>
    </source>
</reference>
<evidence type="ECO:0000313" key="2">
    <source>
        <dbReference type="Proteomes" id="UP000606115"/>
    </source>
</evidence>
<proteinExistence type="predicted"/>
<keyword evidence="2" id="KW-1185">Reference proteome</keyword>